<dbReference type="FunFam" id="1.25.10.10:FF:000004">
    <property type="entry name" value="Pumilio homolog 1 isoform 2"/>
    <property type="match status" value="1"/>
</dbReference>
<evidence type="ECO:0000256" key="5">
    <source>
        <dbReference type="ARBA" id="ARBA00024893"/>
    </source>
</evidence>
<feature type="compositionally biased region" description="Low complexity" evidence="9">
    <location>
        <begin position="11"/>
        <end position="20"/>
    </location>
</feature>
<feature type="region of interest" description="Disordered" evidence="9">
    <location>
        <begin position="687"/>
        <end position="740"/>
    </location>
</feature>
<feature type="region of interest" description="Disordered" evidence="9">
    <location>
        <begin position="1"/>
        <end position="103"/>
    </location>
</feature>
<dbReference type="AlphaFoldDB" id="A0AAE0KFQ7"/>
<reference evidence="11" key="2">
    <citation type="submission" date="2023-06" db="EMBL/GenBank/DDBJ databases">
        <authorList>
            <consortium name="Lawrence Berkeley National Laboratory"/>
            <person name="Haridas S."/>
            <person name="Hensen N."/>
            <person name="Bonometti L."/>
            <person name="Westerberg I."/>
            <person name="Brannstrom I.O."/>
            <person name="Guillou S."/>
            <person name="Cros-Aarteil S."/>
            <person name="Calhoun S."/>
            <person name="Kuo A."/>
            <person name="Mondo S."/>
            <person name="Pangilinan J."/>
            <person name="Riley R."/>
            <person name="LaButti K."/>
            <person name="Andreopoulos B."/>
            <person name="Lipzen A."/>
            <person name="Chen C."/>
            <person name="Yanf M."/>
            <person name="Daum C."/>
            <person name="Ng V."/>
            <person name="Clum A."/>
            <person name="Steindorff A."/>
            <person name="Ohm R."/>
            <person name="Martin F."/>
            <person name="Silar P."/>
            <person name="Natvig D."/>
            <person name="Lalanne C."/>
            <person name="Gautier V."/>
            <person name="Ament-velasquez S.L."/>
            <person name="Kruys A."/>
            <person name="Hutchinson M.I."/>
            <person name="Powell A.J."/>
            <person name="Barry K."/>
            <person name="Miller A.N."/>
            <person name="Grigoriev I.V."/>
            <person name="Debuchy R."/>
            <person name="Gladieux P."/>
            <person name="Thoren M.H."/>
            <person name="Johannesson H."/>
        </authorList>
    </citation>
    <scope>NUCLEOTIDE SEQUENCE</scope>
    <source>
        <strain evidence="11">CBS 232.78</strain>
    </source>
</reference>
<dbReference type="PROSITE" id="PS50302">
    <property type="entry name" value="PUM"/>
    <property type="match status" value="8"/>
</dbReference>
<evidence type="ECO:0000256" key="8">
    <source>
        <dbReference type="PROSITE-ProRule" id="PRU00317"/>
    </source>
</evidence>
<evidence type="ECO:0000256" key="7">
    <source>
        <dbReference type="ARBA" id="ARBA00081811"/>
    </source>
</evidence>
<dbReference type="PANTHER" id="PTHR12537:SF12">
    <property type="entry name" value="MATERNAL PROTEIN PUMILIO"/>
    <property type="match status" value="1"/>
</dbReference>
<evidence type="ECO:0000313" key="12">
    <source>
        <dbReference type="Proteomes" id="UP001285441"/>
    </source>
</evidence>
<dbReference type="Pfam" id="PF00806">
    <property type="entry name" value="PUF"/>
    <property type="match status" value="8"/>
</dbReference>
<evidence type="ECO:0000256" key="1">
    <source>
        <dbReference type="ARBA" id="ARBA00004496"/>
    </source>
</evidence>
<feature type="repeat" description="Pumilio" evidence="8">
    <location>
        <begin position="506"/>
        <end position="541"/>
    </location>
</feature>
<comment type="function">
    <text evidence="5">RNA-binding nucleolar protein required for pre-rRNA processing. Involved in production of 18S rRNA and assembly of small ribosomal subunit.</text>
</comment>
<accession>A0AAE0KFQ7</accession>
<name>A0AAE0KFQ7_9PEZI</name>
<evidence type="ECO:0000256" key="9">
    <source>
        <dbReference type="SAM" id="MobiDB-lite"/>
    </source>
</evidence>
<dbReference type="SUPFAM" id="SSF48371">
    <property type="entry name" value="ARM repeat"/>
    <property type="match status" value="1"/>
</dbReference>
<dbReference type="GO" id="GO:0003730">
    <property type="term" value="F:mRNA 3'-UTR binding"/>
    <property type="evidence" value="ECO:0007669"/>
    <property type="project" value="TreeGrafter"/>
</dbReference>
<dbReference type="InterPro" id="IPR033712">
    <property type="entry name" value="Pumilio_RNA-bd"/>
</dbReference>
<feature type="repeat" description="Pumilio" evidence="8">
    <location>
        <begin position="542"/>
        <end position="577"/>
    </location>
</feature>
<dbReference type="CDD" id="cd07920">
    <property type="entry name" value="Pumilio"/>
    <property type="match status" value="1"/>
</dbReference>
<evidence type="ECO:0000256" key="4">
    <source>
        <dbReference type="ARBA" id="ARBA00022884"/>
    </source>
</evidence>
<feature type="compositionally biased region" description="Low complexity" evidence="9">
    <location>
        <begin position="689"/>
        <end position="705"/>
    </location>
</feature>
<dbReference type="Proteomes" id="UP001285441">
    <property type="component" value="Unassembled WGS sequence"/>
</dbReference>
<feature type="repeat" description="Pumilio" evidence="8">
    <location>
        <begin position="434"/>
        <end position="469"/>
    </location>
</feature>
<organism evidence="11 12">
    <name type="scientific">Podospora didyma</name>
    <dbReference type="NCBI Taxonomy" id="330526"/>
    <lineage>
        <taxon>Eukaryota</taxon>
        <taxon>Fungi</taxon>
        <taxon>Dikarya</taxon>
        <taxon>Ascomycota</taxon>
        <taxon>Pezizomycotina</taxon>
        <taxon>Sordariomycetes</taxon>
        <taxon>Sordariomycetidae</taxon>
        <taxon>Sordariales</taxon>
        <taxon>Podosporaceae</taxon>
        <taxon>Podospora</taxon>
    </lineage>
</organism>
<feature type="compositionally biased region" description="Basic and acidic residues" evidence="9">
    <location>
        <begin position="251"/>
        <end position="265"/>
    </location>
</feature>
<dbReference type="InterPro" id="IPR002328">
    <property type="entry name" value="ADH_Zn_CS"/>
</dbReference>
<dbReference type="EMBL" id="JAULSW010000007">
    <property type="protein sequence ID" value="KAK3375385.1"/>
    <property type="molecule type" value="Genomic_DNA"/>
</dbReference>
<feature type="repeat" description="Pumilio" evidence="8">
    <location>
        <begin position="578"/>
        <end position="613"/>
    </location>
</feature>
<keyword evidence="12" id="KW-1185">Reference proteome</keyword>
<evidence type="ECO:0000313" key="11">
    <source>
        <dbReference type="EMBL" id="KAK3375385.1"/>
    </source>
</evidence>
<keyword evidence="4" id="KW-0694">RNA-binding</keyword>
<protein>
    <recommendedName>
        <fullName evidence="7">Pumilio homology domain family member 3</fullName>
    </recommendedName>
</protein>
<reference evidence="11" key="1">
    <citation type="journal article" date="2023" name="Mol. Phylogenet. Evol.">
        <title>Genome-scale phylogeny and comparative genomics of the fungal order Sordariales.</title>
        <authorList>
            <person name="Hensen N."/>
            <person name="Bonometti L."/>
            <person name="Westerberg I."/>
            <person name="Brannstrom I.O."/>
            <person name="Guillou S."/>
            <person name="Cros-Aarteil S."/>
            <person name="Calhoun S."/>
            <person name="Haridas S."/>
            <person name="Kuo A."/>
            <person name="Mondo S."/>
            <person name="Pangilinan J."/>
            <person name="Riley R."/>
            <person name="LaButti K."/>
            <person name="Andreopoulos B."/>
            <person name="Lipzen A."/>
            <person name="Chen C."/>
            <person name="Yan M."/>
            <person name="Daum C."/>
            <person name="Ng V."/>
            <person name="Clum A."/>
            <person name="Steindorff A."/>
            <person name="Ohm R.A."/>
            <person name="Martin F."/>
            <person name="Silar P."/>
            <person name="Natvig D.O."/>
            <person name="Lalanne C."/>
            <person name="Gautier V."/>
            <person name="Ament-Velasquez S.L."/>
            <person name="Kruys A."/>
            <person name="Hutchinson M.I."/>
            <person name="Powell A.J."/>
            <person name="Barry K."/>
            <person name="Miller A.N."/>
            <person name="Grigoriev I.V."/>
            <person name="Debuchy R."/>
            <person name="Gladieux P."/>
            <person name="Hiltunen Thoren M."/>
            <person name="Johannesson H."/>
        </authorList>
    </citation>
    <scope>NUCLEOTIDE SEQUENCE</scope>
    <source>
        <strain evidence="11">CBS 232.78</strain>
    </source>
</reference>
<feature type="repeat" description="Pumilio" evidence="8">
    <location>
        <begin position="470"/>
        <end position="505"/>
    </location>
</feature>
<feature type="domain" description="PUM-HD" evidence="10">
    <location>
        <begin position="340"/>
        <end position="682"/>
    </location>
</feature>
<dbReference type="PROSITE" id="PS50303">
    <property type="entry name" value="PUM_HD"/>
    <property type="match status" value="1"/>
</dbReference>
<feature type="compositionally biased region" description="Polar residues" evidence="9">
    <location>
        <begin position="1"/>
        <end position="10"/>
    </location>
</feature>
<feature type="repeat" description="Pumilio" evidence="8">
    <location>
        <begin position="621"/>
        <end position="656"/>
    </location>
</feature>
<feature type="region of interest" description="Disordered" evidence="9">
    <location>
        <begin position="214"/>
        <end position="272"/>
    </location>
</feature>
<comment type="similarity">
    <text evidence="6">Belongs to the PUF3 family.</text>
</comment>
<gene>
    <name evidence="11" type="ORF">B0H63DRAFT_496558</name>
</gene>
<dbReference type="PROSITE" id="PS00059">
    <property type="entry name" value="ADH_ZINC"/>
    <property type="match status" value="1"/>
</dbReference>
<dbReference type="SMART" id="SM00025">
    <property type="entry name" value="Pumilio"/>
    <property type="match status" value="8"/>
</dbReference>
<evidence type="ECO:0000256" key="2">
    <source>
        <dbReference type="ARBA" id="ARBA00022490"/>
    </source>
</evidence>
<comment type="caution">
    <text evidence="11">The sequence shown here is derived from an EMBL/GenBank/DDBJ whole genome shotgun (WGS) entry which is preliminary data.</text>
</comment>
<keyword evidence="2" id="KW-0963">Cytoplasm</keyword>
<dbReference type="InterPro" id="IPR033133">
    <property type="entry name" value="PUM-HD"/>
</dbReference>
<feature type="compositionally biased region" description="Polar residues" evidence="9">
    <location>
        <begin position="713"/>
        <end position="724"/>
    </location>
</feature>
<dbReference type="InterPro" id="IPR001313">
    <property type="entry name" value="Pumilio_RNA-bd_rpt"/>
</dbReference>
<dbReference type="Gene3D" id="1.25.10.10">
    <property type="entry name" value="Leucine-rich Repeat Variant"/>
    <property type="match status" value="1"/>
</dbReference>
<feature type="repeat" description="Pumilio" evidence="8">
    <location>
        <begin position="362"/>
        <end position="397"/>
    </location>
</feature>
<dbReference type="InterPro" id="IPR011989">
    <property type="entry name" value="ARM-like"/>
</dbReference>
<dbReference type="PANTHER" id="PTHR12537">
    <property type="entry name" value="RNA BINDING PROTEIN PUMILIO-RELATED"/>
    <property type="match status" value="1"/>
</dbReference>
<dbReference type="GO" id="GO:0005737">
    <property type="term" value="C:cytoplasm"/>
    <property type="evidence" value="ECO:0007669"/>
    <property type="project" value="UniProtKB-SubCell"/>
</dbReference>
<keyword evidence="3" id="KW-0677">Repeat</keyword>
<dbReference type="GO" id="GO:0016491">
    <property type="term" value="F:oxidoreductase activity"/>
    <property type="evidence" value="ECO:0007669"/>
    <property type="project" value="InterPro"/>
</dbReference>
<comment type="subcellular location">
    <subcellularLocation>
        <location evidence="1">Cytoplasm</location>
    </subcellularLocation>
</comment>
<evidence type="ECO:0000256" key="3">
    <source>
        <dbReference type="ARBA" id="ARBA00022737"/>
    </source>
</evidence>
<dbReference type="InterPro" id="IPR016024">
    <property type="entry name" value="ARM-type_fold"/>
</dbReference>
<dbReference type="GO" id="GO:0000288">
    <property type="term" value="P:nuclear-transcribed mRNA catabolic process, deadenylation-dependent decay"/>
    <property type="evidence" value="ECO:0007669"/>
    <property type="project" value="TreeGrafter"/>
</dbReference>
<evidence type="ECO:0000256" key="6">
    <source>
        <dbReference type="ARBA" id="ARBA00060736"/>
    </source>
</evidence>
<evidence type="ECO:0000259" key="10">
    <source>
        <dbReference type="PROSITE" id="PS50303"/>
    </source>
</evidence>
<dbReference type="GO" id="GO:0008270">
    <property type="term" value="F:zinc ion binding"/>
    <property type="evidence" value="ECO:0007669"/>
    <property type="project" value="InterPro"/>
</dbReference>
<proteinExistence type="inferred from homology"/>
<feature type="repeat" description="Pumilio" evidence="8">
    <location>
        <begin position="398"/>
        <end position="433"/>
    </location>
</feature>
<sequence>MTSNNNSYYSAPQAQIQPAIGQRGPVRSKVGPGLETSNGSFKFPHFPDEKDASGVFANVNGFPASKRPSQDPSYLNMVGGATRDPSMPSSSHSETELRGGGSAYGDFPYGTHAQNAAHSQRPSVSGHSASFSAQNNRMYNHQQMDEEELPDRLRTLSMADGSNGIANGLPSLGYGPSQPFQFNPGSQPWENGQGFAPYSKEMYSSVVGHEKRGSIVDRGSPAGSAYRVGLGSPKTFPSTPQPGADPWSRPVSRDLRSSHDTERRTNAQQFVQQQPPQFYPQYYNHSYQPFPPHVYDSYSMNYNRPSTSVGGFGPPMHAYLAGAPNVPIRPSKDQDPGKGIRSVLLEEFRSSSKSNKRYELKDIYHYIVEFSGDQHGSRFIQQKLETANSDEKEQVFREIEPNAIQLMKDVFGNYVIQKFFEHGNQVQKKILASAMKGKVHDLSTQMYACRVVQKALEHILVEQQAQLVKELEPKILEVVKEQNGNHVVQKIIELVPRQHIGFIMDCFRGRVSELASHSYGCRVIQRVLEYGTEEDKAFIMAELHQCADMLITDQYGNYVTQHVIQHGKPEDRSKIIAIVTDQLVSHSKHKFASNVVEKCIEYGTTEERRIIRERLMADRDESNSALGLMMKDQYGNYVIQKLMSQLEGYDRETFVEEMKPQFIALKKSGTGRQIAALDRLMTTAQSSVSATKNATPSSTAPASPSLQVDVGSSVPTPNLTMETNSPSSSPPSPNAAAVDDAVERANIKLAGSDIAACAQPHVNEA</sequence>